<accession>A0A0F9C3H9</accession>
<protein>
    <submittedName>
        <fullName evidence="1">Uncharacterized protein</fullName>
    </submittedName>
</protein>
<dbReference type="InterPro" id="IPR027417">
    <property type="entry name" value="P-loop_NTPase"/>
</dbReference>
<dbReference type="Gene3D" id="3.40.50.300">
    <property type="entry name" value="P-loop containing nucleotide triphosphate hydrolases"/>
    <property type="match status" value="1"/>
</dbReference>
<reference evidence="1" key="1">
    <citation type="journal article" date="2015" name="Nature">
        <title>Complex archaea that bridge the gap between prokaryotes and eukaryotes.</title>
        <authorList>
            <person name="Spang A."/>
            <person name="Saw J.H."/>
            <person name="Jorgensen S.L."/>
            <person name="Zaremba-Niedzwiedzka K."/>
            <person name="Martijn J."/>
            <person name="Lind A.E."/>
            <person name="van Eijk R."/>
            <person name="Schleper C."/>
            <person name="Guy L."/>
            <person name="Ettema T.J."/>
        </authorList>
    </citation>
    <scope>NUCLEOTIDE SEQUENCE</scope>
</reference>
<dbReference type="AlphaFoldDB" id="A0A0F9C3H9"/>
<sequence length="294" mass="34122">MNIISEIKKINLGRTVKKWLGQGKDIVNISASINALGHKCSIQDCIDAYYDYMGWHRIFSERSGDEVIRAILNREKIHIYGSTGVGKTFTINSIAKELDLDMITSYARLNENLAADWGATPFEEDDKLFVLEGDAFYWRAYGVMKNYIVNSKSALVIITTGKDTPTKNITKLLKQFKIFPPSKDEMEHYILQFDPNWTGDINKIYDRDQRITWRNYLYNKTEKTTPYEGVIDAKTISYKILKGTATIKDFEKSIHPWHFVIGWISYNAKNFYSGKKLEKVLHSLAWIDTYKFNY</sequence>
<organism evidence="1">
    <name type="scientific">marine sediment metagenome</name>
    <dbReference type="NCBI Taxonomy" id="412755"/>
    <lineage>
        <taxon>unclassified sequences</taxon>
        <taxon>metagenomes</taxon>
        <taxon>ecological metagenomes</taxon>
    </lineage>
</organism>
<dbReference type="SUPFAM" id="SSF52540">
    <property type="entry name" value="P-loop containing nucleoside triphosphate hydrolases"/>
    <property type="match status" value="1"/>
</dbReference>
<proteinExistence type="predicted"/>
<dbReference type="EMBL" id="LAZR01034994">
    <property type="protein sequence ID" value="KKL28724.1"/>
    <property type="molecule type" value="Genomic_DNA"/>
</dbReference>
<gene>
    <name evidence="1" type="ORF">LCGC14_2372260</name>
</gene>
<name>A0A0F9C3H9_9ZZZZ</name>
<evidence type="ECO:0000313" key="1">
    <source>
        <dbReference type="EMBL" id="KKL28724.1"/>
    </source>
</evidence>
<comment type="caution">
    <text evidence="1">The sequence shown here is derived from an EMBL/GenBank/DDBJ whole genome shotgun (WGS) entry which is preliminary data.</text>
</comment>